<dbReference type="Proteomes" id="UP000774617">
    <property type="component" value="Unassembled WGS sequence"/>
</dbReference>
<reference evidence="3 4" key="1">
    <citation type="journal article" date="2021" name="Nat. Commun.">
        <title>Genetic determinants of endophytism in the Arabidopsis root mycobiome.</title>
        <authorList>
            <person name="Mesny F."/>
            <person name="Miyauchi S."/>
            <person name="Thiergart T."/>
            <person name="Pickel B."/>
            <person name="Atanasova L."/>
            <person name="Karlsson M."/>
            <person name="Huettel B."/>
            <person name="Barry K.W."/>
            <person name="Haridas S."/>
            <person name="Chen C."/>
            <person name="Bauer D."/>
            <person name="Andreopoulos W."/>
            <person name="Pangilinan J."/>
            <person name="LaButti K."/>
            <person name="Riley R."/>
            <person name="Lipzen A."/>
            <person name="Clum A."/>
            <person name="Drula E."/>
            <person name="Henrissat B."/>
            <person name="Kohler A."/>
            <person name="Grigoriev I.V."/>
            <person name="Martin F.M."/>
            <person name="Hacquard S."/>
        </authorList>
    </citation>
    <scope>NUCLEOTIDE SEQUENCE [LARGE SCALE GENOMIC DNA]</scope>
    <source>
        <strain evidence="3 4">MPI-SDFR-AT-0080</strain>
    </source>
</reference>
<dbReference type="Pfam" id="PF00339">
    <property type="entry name" value="Arrestin_N"/>
    <property type="match status" value="1"/>
</dbReference>
<feature type="compositionally biased region" description="Polar residues" evidence="1">
    <location>
        <begin position="128"/>
        <end position="140"/>
    </location>
</feature>
<dbReference type="PANTHER" id="PTHR11188">
    <property type="entry name" value="ARRESTIN DOMAIN CONTAINING PROTEIN"/>
    <property type="match status" value="1"/>
</dbReference>
<feature type="compositionally biased region" description="Polar residues" evidence="1">
    <location>
        <begin position="392"/>
        <end position="402"/>
    </location>
</feature>
<dbReference type="InterPro" id="IPR050357">
    <property type="entry name" value="Arrestin_domain-protein"/>
</dbReference>
<evidence type="ECO:0000259" key="2">
    <source>
        <dbReference type="Pfam" id="PF00339"/>
    </source>
</evidence>
<dbReference type="PANTHER" id="PTHR11188:SF166">
    <property type="entry name" value="ARRESTIN (OR S-ANTIGEN), N-TERMINAL DOMAIN PROTEIN (AFU_ORTHOLOGUE AFUA_7G02050)"/>
    <property type="match status" value="1"/>
</dbReference>
<sequence>MDIRIVLDPHNQMVTTGDTITGRVILEVRKKSSVTSVDVKLRGHIKTSLLSQHDMDTDTWKPFHEKHEFLRLAQTLLPPGQSRRGFWGSSMTLSPGQHDFPFELKLPMKTTCGKNTDCEKSAEMRGPSSRNPTTHQQQELPPSFAGVSDEVEIKYSIKATAVRPDLFKDNLQTTYHFNFRPVEQAWDPVPRLTSIKHQHQFDLQRVLAPSEDSPDDEYFPDMVRTAAAERELASILVDARLPKPATLFCNQDASLDISIRKVNDFSGQLYLQSFQIALIGYTQIQTQAATRRKVDTWVVTSNCNLDIPIGYPETPVGAHMALPSALWRSKPVPSSVTPSFNVCGVSRTYEIEITLGLTYESPRAARPGTVWLPLRQPVVMYQDFPAPPSPANISVRSGSSGVLTPPSSPSVS</sequence>
<feature type="region of interest" description="Disordered" evidence="1">
    <location>
        <begin position="115"/>
        <end position="144"/>
    </location>
</feature>
<evidence type="ECO:0000256" key="1">
    <source>
        <dbReference type="SAM" id="MobiDB-lite"/>
    </source>
</evidence>
<comment type="caution">
    <text evidence="3">The sequence shown here is derived from an EMBL/GenBank/DDBJ whole genome shotgun (WGS) entry which is preliminary data.</text>
</comment>
<gene>
    <name evidence="3" type="ORF">B0J12DRAFT_700416</name>
</gene>
<feature type="domain" description="Arrestin-like N-terminal" evidence="2">
    <location>
        <begin position="4"/>
        <end position="112"/>
    </location>
</feature>
<accession>A0ABQ8G7F3</accession>
<organism evidence="3 4">
    <name type="scientific">Macrophomina phaseolina</name>
    <dbReference type="NCBI Taxonomy" id="35725"/>
    <lineage>
        <taxon>Eukaryota</taxon>
        <taxon>Fungi</taxon>
        <taxon>Dikarya</taxon>
        <taxon>Ascomycota</taxon>
        <taxon>Pezizomycotina</taxon>
        <taxon>Dothideomycetes</taxon>
        <taxon>Dothideomycetes incertae sedis</taxon>
        <taxon>Botryosphaeriales</taxon>
        <taxon>Botryosphaeriaceae</taxon>
        <taxon>Macrophomina</taxon>
    </lineage>
</organism>
<name>A0ABQ8G7F3_9PEZI</name>
<dbReference type="InterPro" id="IPR014756">
    <property type="entry name" value="Ig_E-set"/>
</dbReference>
<dbReference type="EMBL" id="JAGTJR010000016">
    <property type="protein sequence ID" value="KAH7047347.1"/>
    <property type="molecule type" value="Genomic_DNA"/>
</dbReference>
<feature type="region of interest" description="Disordered" evidence="1">
    <location>
        <begin position="392"/>
        <end position="412"/>
    </location>
</feature>
<evidence type="ECO:0000313" key="4">
    <source>
        <dbReference type="Proteomes" id="UP000774617"/>
    </source>
</evidence>
<keyword evidence="4" id="KW-1185">Reference proteome</keyword>
<dbReference type="SUPFAM" id="SSF81296">
    <property type="entry name" value="E set domains"/>
    <property type="match status" value="1"/>
</dbReference>
<evidence type="ECO:0000313" key="3">
    <source>
        <dbReference type="EMBL" id="KAH7047347.1"/>
    </source>
</evidence>
<dbReference type="InterPro" id="IPR014752">
    <property type="entry name" value="Arrestin-like_C"/>
</dbReference>
<protein>
    <recommendedName>
        <fullName evidence="2">Arrestin-like N-terminal domain-containing protein</fullName>
    </recommendedName>
</protein>
<dbReference type="Gene3D" id="2.60.40.640">
    <property type="match status" value="1"/>
</dbReference>
<proteinExistence type="predicted"/>
<dbReference type="InterPro" id="IPR011021">
    <property type="entry name" value="Arrestin-like_N"/>
</dbReference>
<dbReference type="CDD" id="cd22952">
    <property type="entry name" value="ART10-like"/>
    <property type="match status" value="1"/>
</dbReference>